<dbReference type="InterPro" id="IPR016130">
    <property type="entry name" value="Tyr_Pase_AS"/>
</dbReference>
<dbReference type="PANTHER" id="PTHR31126">
    <property type="entry name" value="TYROSINE-PROTEIN PHOSPHATASE"/>
    <property type="match status" value="1"/>
</dbReference>
<dbReference type="EC" id="3.1.3.48" evidence="3"/>
<dbReference type="Pfam" id="PF13350">
    <property type="entry name" value="Y_phosphatase3"/>
    <property type="match status" value="1"/>
</dbReference>
<dbReference type="RefSeq" id="WP_344989034.1">
    <property type="nucleotide sequence ID" value="NZ_BAABCD010000007.1"/>
</dbReference>
<organism evidence="3 4">
    <name type="scientific">Dietzia aurantiaca</name>
    <dbReference type="NCBI Taxonomy" id="983873"/>
    <lineage>
        <taxon>Bacteria</taxon>
        <taxon>Bacillati</taxon>
        <taxon>Actinomycetota</taxon>
        <taxon>Actinomycetes</taxon>
        <taxon>Mycobacteriales</taxon>
        <taxon>Dietziaceae</taxon>
        <taxon>Dietzia</taxon>
    </lineage>
</organism>
<dbReference type="InterPro" id="IPR029021">
    <property type="entry name" value="Prot-tyrosine_phosphatase-like"/>
</dbReference>
<keyword evidence="3" id="KW-0378">Hydrolase</keyword>
<dbReference type="Gene3D" id="3.90.190.10">
    <property type="entry name" value="Protein tyrosine phosphatase superfamily"/>
    <property type="match status" value="1"/>
</dbReference>
<dbReference type="Proteomes" id="UP001595836">
    <property type="component" value="Unassembled WGS sequence"/>
</dbReference>
<name>A0ABV9PMX9_9ACTN</name>
<sequence length="314" mass="33256">MHLRRSTTAVALAAALAVAGATASSAEPDAGTAPAQAGPRSLSVLGSLDLGGSLGSLAPQGPQTPVLESIKNFRDVAGSGYTGEYGPLNTGVFFRANAPLKTSEADLATLAGLGITRSYDMRAQNEIDNPYVGGQAVLPGQTEYAHVPIDFADIVEMAMQIQSAEEAREHMVNTNRGFVTDAQTRGQFARVLSGLAENGDPQMVHCTSGKDRTGWVGFLLLSIAGIDRETIMEDYLLSNANLEQDNERIIQIISAALSPEAADNLYPLLIVEPGYLQAGIDQLDDDYDDVESYLTDGLGLTEQTIENLRAKLVG</sequence>
<protein>
    <submittedName>
        <fullName evidence="3">Tyrosine-protein phosphatase</fullName>
        <ecNumber evidence="3">3.1.3.48</ecNumber>
    </submittedName>
</protein>
<gene>
    <name evidence="3" type="ORF">ACFO7U_01935</name>
</gene>
<keyword evidence="2" id="KW-0732">Signal</keyword>
<evidence type="ECO:0000256" key="2">
    <source>
        <dbReference type="SAM" id="SignalP"/>
    </source>
</evidence>
<comment type="similarity">
    <text evidence="1">Belongs to the protein-tyrosine phosphatase family.</text>
</comment>
<dbReference type="PANTHER" id="PTHR31126:SF1">
    <property type="entry name" value="TYROSINE SPECIFIC PROTEIN PHOSPHATASES DOMAIN-CONTAINING PROTEIN"/>
    <property type="match status" value="1"/>
</dbReference>
<dbReference type="EMBL" id="JBHSHP010000007">
    <property type="protein sequence ID" value="MFC4753539.1"/>
    <property type="molecule type" value="Genomic_DNA"/>
</dbReference>
<proteinExistence type="inferred from homology"/>
<evidence type="ECO:0000313" key="3">
    <source>
        <dbReference type="EMBL" id="MFC4753539.1"/>
    </source>
</evidence>
<evidence type="ECO:0000313" key="4">
    <source>
        <dbReference type="Proteomes" id="UP001595836"/>
    </source>
</evidence>
<evidence type="ECO:0000256" key="1">
    <source>
        <dbReference type="ARBA" id="ARBA00009580"/>
    </source>
</evidence>
<dbReference type="InterPro" id="IPR026893">
    <property type="entry name" value="Tyr/Ser_Pase_IphP-type"/>
</dbReference>
<accession>A0ABV9PMX9</accession>
<dbReference type="PROSITE" id="PS00383">
    <property type="entry name" value="TYR_PHOSPHATASE_1"/>
    <property type="match status" value="1"/>
</dbReference>
<keyword evidence="4" id="KW-1185">Reference proteome</keyword>
<comment type="caution">
    <text evidence="3">The sequence shown here is derived from an EMBL/GenBank/DDBJ whole genome shotgun (WGS) entry which is preliminary data.</text>
</comment>
<dbReference type="SUPFAM" id="SSF52799">
    <property type="entry name" value="(Phosphotyrosine protein) phosphatases II"/>
    <property type="match status" value="1"/>
</dbReference>
<feature type="chain" id="PRO_5045495981" evidence="2">
    <location>
        <begin position="27"/>
        <end position="314"/>
    </location>
</feature>
<reference evidence="4" key="1">
    <citation type="journal article" date="2019" name="Int. J. Syst. Evol. Microbiol.">
        <title>The Global Catalogue of Microorganisms (GCM) 10K type strain sequencing project: providing services to taxonomists for standard genome sequencing and annotation.</title>
        <authorList>
            <consortium name="The Broad Institute Genomics Platform"/>
            <consortium name="The Broad Institute Genome Sequencing Center for Infectious Disease"/>
            <person name="Wu L."/>
            <person name="Ma J."/>
        </authorList>
    </citation>
    <scope>NUCLEOTIDE SEQUENCE [LARGE SCALE GENOMIC DNA]</scope>
    <source>
        <strain evidence="4">JCM 11882</strain>
    </source>
</reference>
<feature type="signal peptide" evidence="2">
    <location>
        <begin position="1"/>
        <end position="26"/>
    </location>
</feature>
<dbReference type="GO" id="GO:0004725">
    <property type="term" value="F:protein tyrosine phosphatase activity"/>
    <property type="evidence" value="ECO:0007669"/>
    <property type="project" value="UniProtKB-EC"/>
</dbReference>